<sequence>MGLEDQQMALQWVHNNIAAFGGDQNKVTLFGQSTGSASFVKACGCTGKSLKAQVKCLQNTTLKPKDLRDNVWTVYNARADAESDIWNRK</sequence>
<dbReference type="InterPro" id="IPR029058">
    <property type="entry name" value="AB_hydrolase_fold"/>
</dbReference>
<name>A0A3P6TG39_DIBLA</name>
<protein>
    <recommendedName>
        <fullName evidence="4">Carboxylic ester hydrolase</fullName>
        <ecNumber evidence="4">3.1.1.-</ecNumber>
    </recommendedName>
</protein>
<dbReference type="Gene3D" id="3.40.50.1820">
    <property type="entry name" value="alpha/beta hydrolase"/>
    <property type="match status" value="1"/>
</dbReference>
<proteinExistence type="inferred from homology"/>
<evidence type="ECO:0000313" key="7">
    <source>
        <dbReference type="Proteomes" id="UP000281553"/>
    </source>
</evidence>
<gene>
    <name evidence="6" type="ORF">DILT_LOCUS3327</name>
</gene>
<dbReference type="InterPro" id="IPR002018">
    <property type="entry name" value="CarbesteraseB"/>
</dbReference>
<dbReference type="OrthoDB" id="408631at2759"/>
<keyword evidence="3 4" id="KW-0378">Hydrolase</keyword>
<dbReference type="GO" id="GO:0003990">
    <property type="term" value="F:acetylcholinesterase activity"/>
    <property type="evidence" value="ECO:0007669"/>
    <property type="project" value="TreeGrafter"/>
</dbReference>
<comment type="similarity">
    <text evidence="1 4">Belongs to the type-B carboxylesterase/lipase family.</text>
</comment>
<dbReference type="InterPro" id="IPR019826">
    <property type="entry name" value="Carboxylesterase_B_AS"/>
</dbReference>
<dbReference type="PANTHER" id="PTHR43918:SF4">
    <property type="entry name" value="CARBOXYLIC ESTER HYDROLASE"/>
    <property type="match status" value="1"/>
</dbReference>
<evidence type="ECO:0000256" key="3">
    <source>
        <dbReference type="ARBA" id="ARBA00022801"/>
    </source>
</evidence>
<dbReference type="Proteomes" id="UP000281553">
    <property type="component" value="Unassembled WGS sequence"/>
</dbReference>
<dbReference type="EC" id="3.1.1.-" evidence="4"/>
<reference evidence="6 7" key="1">
    <citation type="submission" date="2018-11" db="EMBL/GenBank/DDBJ databases">
        <authorList>
            <consortium name="Pathogen Informatics"/>
        </authorList>
    </citation>
    <scope>NUCLEOTIDE SEQUENCE [LARGE SCALE GENOMIC DNA]</scope>
</reference>
<dbReference type="EMBL" id="UYRU01043489">
    <property type="protein sequence ID" value="VDK82299.1"/>
    <property type="molecule type" value="Genomic_DNA"/>
</dbReference>
<evidence type="ECO:0000313" key="6">
    <source>
        <dbReference type="EMBL" id="VDK82299.1"/>
    </source>
</evidence>
<dbReference type="GO" id="GO:0019695">
    <property type="term" value="P:choline metabolic process"/>
    <property type="evidence" value="ECO:0007669"/>
    <property type="project" value="TreeGrafter"/>
</dbReference>
<dbReference type="GO" id="GO:0006581">
    <property type="term" value="P:acetylcholine catabolic process"/>
    <property type="evidence" value="ECO:0007669"/>
    <property type="project" value="TreeGrafter"/>
</dbReference>
<dbReference type="AlphaFoldDB" id="A0A3P6TG39"/>
<keyword evidence="2" id="KW-0719">Serine esterase</keyword>
<organism evidence="6 7">
    <name type="scientific">Dibothriocephalus latus</name>
    <name type="common">Fish tapeworm</name>
    <name type="synonym">Diphyllobothrium latum</name>
    <dbReference type="NCBI Taxonomy" id="60516"/>
    <lineage>
        <taxon>Eukaryota</taxon>
        <taxon>Metazoa</taxon>
        <taxon>Spiralia</taxon>
        <taxon>Lophotrochozoa</taxon>
        <taxon>Platyhelminthes</taxon>
        <taxon>Cestoda</taxon>
        <taxon>Eucestoda</taxon>
        <taxon>Diphyllobothriidea</taxon>
        <taxon>Diphyllobothriidae</taxon>
        <taxon>Dibothriocephalus</taxon>
    </lineage>
</organism>
<dbReference type="GO" id="GO:0005886">
    <property type="term" value="C:plasma membrane"/>
    <property type="evidence" value="ECO:0007669"/>
    <property type="project" value="TreeGrafter"/>
</dbReference>
<evidence type="ECO:0000256" key="1">
    <source>
        <dbReference type="ARBA" id="ARBA00005964"/>
    </source>
</evidence>
<dbReference type="SUPFAM" id="SSF53474">
    <property type="entry name" value="alpha/beta-Hydrolases"/>
    <property type="match status" value="1"/>
</dbReference>
<dbReference type="Pfam" id="PF00135">
    <property type="entry name" value="COesterase"/>
    <property type="match status" value="1"/>
</dbReference>
<feature type="domain" description="Carboxylesterase type B" evidence="5">
    <location>
        <begin position="1"/>
        <end position="38"/>
    </location>
</feature>
<evidence type="ECO:0000256" key="2">
    <source>
        <dbReference type="ARBA" id="ARBA00022487"/>
    </source>
</evidence>
<dbReference type="PANTHER" id="PTHR43918">
    <property type="entry name" value="ACETYLCHOLINESTERASE"/>
    <property type="match status" value="1"/>
</dbReference>
<dbReference type="GO" id="GO:0005615">
    <property type="term" value="C:extracellular space"/>
    <property type="evidence" value="ECO:0007669"/>
    <property type="project" value="TreeGrafter"/>
</dbReference>
<dbReference type="PROSITE" id="PS00122">
    <property type="entry name" value="CARBOXYLESTERASE_B_1"/>
    <property type="match status" value="1"/>
</dbReference>
<evidence type="ECO:0000259" key="5">
    <source>
        <dbReference type="Pfam" id="PF00135"/>
    </source>
</evidence>
<evidence type="ECO:0000256" key="4">
    <source>
        <dbReference type="RuleBase" id="RU361235"/>
    </source>
</evidence>
<dbReference type="InterPro" id="IPR050654">
    <property type="entry name" value="AChE-related_enzymes"/>
</dbReference>
<keyword evidence="7" id="KW-1185">Reference proteome</keyword>
<accession>A0A3P6TG39</accession>